<name>A0ABT5IV73_9NEIS</name>
<evidence type="ECO:0000256" key="13">
    <source>
        <dbReference type="ARBA" id="ARBA00023291"/>
    </source>
</evidence>
<keyword evidence="11" id="KW-0408">Iron</keyword>
<dbReference type="PANTHER" id="PTHR30013">
    <property type="entry name" value="NIFE / NIFESE HYDROGENASE SMALL SUBUNIT FAMILY MEMBER"/>
    <property type="match status" value="1"/>
</dbReference>
<comment type="similarity">
    <text evidence="4">Belongs to the [NiFe]/[NiFeSe] hydrogenase small subunit family.</text>
</comment>
<dbReference type="Gene3D" id="4.10.480.10">
    <property type="entry name" value="Cytochrome-c3 hydrogenase, C-terminal domain"/>
    <property type="match status" value="1"/>
</dbReference>
<keyword evidence="10" id="KW-0560">Oxidoreductase</keyword>
<keyword evidence="7" id="KW-0004">4Fe-4S</keyword>
<evidence type="ECO:0000256" key="9">
    <source>
        <dbReference type="ARBA" id="ARBA00022729"/>
    </source>
</evidence>
<evidence type="ECO:0000256" key="7">
    <source>
        <dbReference type="ARBA" id="ARBA00022485"/>
    </source>
</evidence>
<evidence type="ECO:0000256" key="12">
    <source>
        <dbReference type="ARBA" id="ARBA00023014"/>
    </source>
</evidence>
<dbReference type="InterPro" id="IPR006137">
    <property type="entry name" value="NADH_UbQ_OxRdtase-like_20kDa"/>
</dbReference>
<keyword evidence="18" id="KW-1185">Reference proteome</keyword>
<dbReference type="RefSeq" id="WP_272750879.1">
    <property type="nucleotide sequence ID" value="NZ_JAQQLF010000005.1"/>
</dbReference>
<dbReference type="EMBL" id="JAQQLF010000005">
    <property type="protein sequence ID" value="MDC7716470.1"/>
    <property type="molecule type" value="Genomic_DNA"/>
</dbReference>
<evidence type="ECO:0000256" key="10">
    <source>
        <dbReference type="ARBA" id="ARBA00023002"/>
    </source>
</evidence>
<dbReference type="Gene3D" id="3.40.50.700">
    <property type="entry name" value="NADH:ubiquinone oxidoreductase-like, 20kDa subunit"/>
    <property type="match status" value="1"/>
</dbReference>
<comment type="cofactor">
    <cofactor evidence="1">
        <name>[3Fe-4S] cluster</name>
        <dbReference type="ChEBI" id="CHEBI:21137"/>
    </cofactor>
</comment>
<evidence type="ECO:0000256" key="3">
    <source>
        <dbReference type="ARBA" id="ARBA00004196"/>
    </source>
</evidence>
<evidence type="ECO:0000256" key="4">
    <source>
        <dbReference type="ARBA" id="ARBA00006605"/>
    </source>
</evidence>
<keyword evidence="12" id="KW-0411">Iron-sulfur</keyword>
<keyword evidence="8" id="KW-0479">Metal-binding</keyword>
<dbReference type="Proteomes" id="UP001219956">
    <property type="component" value="Unassembled WGS sequence"/>
</dbReference>
<dbReference type="InterPro" id="IPR027394">
    <property type="entry name" value="Cytochrome-c3_hydrogenase_C"/>
</dbReference>
<dbReference type="EC" id="1.12.99.6" evidence="6"/>
<evidence type="ECO:0000259" key="15">
    <source>
        <dbReference type="Pfam" id="PF01058"/>
    </source>
</evidence>
<evidence type="ECO:0000256" key="6">
    <source>
        <dbReference type="ARBA" id="ARBA00012082"/>
    </source>
</evidence>
<feature type="domain" description="Cytochrome-c3 hydrogenase C-terminal" evidence="16">
    <location>
        <begin position="197"/>
        <end position="272"/>
    </location>
</feature>
<keyword evidence="9" id="KW-0732">Signal</keyword>
<evidence type="ECO:0000256" key="11">
    <source>
        <dbReference type="ARBA" id="ARBA00023004"/>
    </source>
</evidence>
<dbReference type="InterPro" id="IPR037024">
    <property type="entry name" value="NiFe_Hase_small_N_sf"/>
</dbReference>
<evidence type="ECO:0000259" key="16">
    <source>
        <dbReference type="Pfam" id="PF14720"/>
    </source>
</evidence>
<dbReference type="Pfam" id="PF14720">
    <property type="entry name" value="NiFe_hyd_SSU_C"/>
    <property type="match status" value="1"/>
</dbReference>
<keyword evidence="13" id="KW-0003">3Fe-4S</keyword>
<dbReference type="InterPro" id="IPR001821">
    <property type="entry name" value="NiFe_hydrogenase_ssu"/>
</dbReference>
<gene>
    <name evidence="17" type="ORF">PQU95_04470</name>
</gene>
<dbReference type="Pfam" id="PF01058">
    <property type="entry name" value="Oxidored_q6"/>
    <property type="match status" value="1"/>
</dbReference>
<proteinExistence type="inferred from homology"/>
<comment type="catalytic activity">
    <reaction evidence="14">
        <text>H2 + A = AH2</text>
        <dbReference type="Rhea" id="RHEA:12116"/>
        <dbReference type="ChEBI" id="CHEBI:13193"/>
        <dbReference type="ChEBI" id="CHEBI:17499"/>
        <dbReference type="ChEBI" id="CHEBI:18276"/>
        <dbReference type="EC" id="1.12.99.6"/>
    </reaction>
</comment>
<comment type="subunit">
    <text evidence="5">Heterodimer of a large and a small subunit.</text>
</comment>
<dbReference type="SUPFAM" id="SSF56770">
    <property type="entry name" value="HydA/Nqo6-like"/>
    <property type="match status" value="1"/>
</dbReference>
<evidence type="ECO:0000256" key="1">
    <source>
        <dbReference type="ARBA" id="ARBA00001927"/>
    </source>
</evidence>
<comment type="cofactor">
    <cofactor evidence="2">
        <name>[4Fe-4S] cluster</name>
        <dbReference type="ChEBI" id="CHEBI:49883"/>
    </cofactor>
</comment>
<sequence>MTSKTLVWLQSGGCGGCTLSALCAESPDFFTALADSGIRLAYHPSLTEASGDEVAPLLAGLAADGIDILCLEGSVMLGADGRFHISGSEHQPYYQQIAALAARARYVVAVGTCAAYGGITAAGDNLTGATGLAWQGNQPGGLLGSGFAGSSGLPVVNISGCPTHPGWVLETLALLAADALAASDLDPLGRPRFYADKLVHHGCDKNEFYEFKASAEAPGQQGCLMEFVGCKGTQAHADCNIRPWNGEGSCLTGGYPCINCTAPDFADPGHAFFDTPKIAGFPVGLPTDMPKAWFVALSTLSKSATPTRVKVNATQDRITMPPSLPKKNTP</sequence>
<evidence type="ECO:0000313" key="18">
    <source>
        <dbReference type="Proteomes" id="UP001219956"/>
    </source>
</evidence>
<comment type="caution">
    <text evidence="17">The sequence shown here is derived from an EMBL/GenBank/DDBJ whole genome shotgun (WGS) entry which is preliminary data.</text>
</comment>
<protein>
    <recommendedName>
        <fullName evidence="6">hydrogenase (acceptor)</fullName>
        <ecNumber evidence="6">1.12.99.6</ecNumber>
    </recommendedName>
</protein>
<accession>A0ABT5IV73</accession>
<dbReference type="PRINTS" id="PR00614">
    <property type="entry name" value="NIHGNASESMLL"/>
</dbReference>
<dbReference type="PIRSF" id="PIRSF000310">
    <property type="entry name" value="NiFe_hyd_ssu"/>
    <property type="match status" value="1"/>
</dbReference>
<evidence type="ECO:0000256" key="2">
    <source>
        <dbReference type="ARBA" id="ARBA00001966"/>
    </source>
</evidence>
<feature type="domain" description="NADH:ubiquinone oxidoreductase-like 20kDa subunit" evidence="15">
    <location>
        <begin position="14"/>
        <end position="173"/>
    </location>
</feature>
<comment type="subcellular location">
    <subcellularLocation>
        <location evidence="3">Cell envelope</location>
    </subcellularLocation>
</comment>
<evidence type="ECO:0000256" key="8">
    <source>
        <dbReference type="ARBA" id="ARBA00022723"/>
    </source>
</evidence>
<evidence type="ECO:0000313" key="17">
    <source>
        <dbReference type="EMBL" id="MDC7716470.1"/>
    </source>
</evidence>
<reference evidence="17 18" key="1">
    <citation type="submission" date="2023-01" db="EMBL/GenBank/DDBJ databases">
        <title>Novel species of the genus Vogesella isolated from rivers.</title>
        <authorList>
            <person name="Lu H."/>
        </authorList>
    </citation>
    <scope>NUCLEOTIDE SEQUENCE [LARGE SCALE GENOMIC DNA]</scope>
    <source>
        <strain evidence="17 18">DC21W</strain>
    </source>
</reference>
<dbReference type="PANTHER" id="PTHR30013:SF5">
    <property type="entry name" value="HYDROGENASE SMALL SUBUNIT"/>
    <property type="match status" value="1"/>
</dbReference>
<dbReference type="InterPro" id="IPR037148">
    <property type="entry name" value="NiFe-Hase_small_C_sf"/>
</dbReference>
<organism evidence="17 18">
    <name type="scientific">Vogesella aquatica</name>
    <dbReference type="NCBI Taxonomy" id="2984206"/>
    <lineage>
        <taxon>Bacteria</taxon>
        <taxon>Pseudomonadati</taxon>
        <taxon>Pseudomonadota</taxon>
        <taxon>Betaproteobacteria</taxon>
        <taxon>Neisseriales</taxon>
        <taxon>Chromobacteriaceae</taxon>
        <taxon>Vogesella</taxon>
    </lineage>
</organism>
<evidence type="ECO:0000256" key="14">
    <source>
        <dbReference type="ARBA" id="ARBA00048757"/>
    </source>
</evidence>
<evidence type="ECO:0000256" key="5">
    <source>
        <dbReference type="ARBA" id="ARBA00011771"/>
    </source>
</evidence>